<dbReference type="Gene3D" id="2.40.30.200">
    <property type="match status" value="1"/>
</dbReference>
<proteinExistence type="predicted"/>
<evidence type="ECO:0000313" key="1">
    <source>
        <dbReference type="EMBL" id="DAG05185.1"/>
    </source>
</evidence>
<accession>A0A8S5VEI7</accession>
<reference evidence="1" key="1">
    <citation type="journal article" date="2021" name="Proc. Natl. Acad. Sci. U.S.A.">
        <title>A Catalog of Tens of Thousands of Viruses from Human Metagenomes Reveals Hidden Associations with Chronic Diseases.</title>
        <authorList>
            <person name="Tisza M.J."/>
            <person name="Buck C.B."/>
        </authorList>
    </citation>
    <scope>NUCLEOTIDE SEQUENCE</scope>
    <source>
        <strain evidence="1">CtSXZ3</strain>
    </source>
</reference>
<organism evidence="1">
    <name type="scientific">Siphoviridae sp. ctSXZ3</name>
    <dbReference type="NCBI Taxonomy" id="2825510"/>
    <lineage>
        <taxon>Viruses</taxon>
        <taxon>Duplodnaviria</taxon>
        <taxon>Heunggongvirae</taxon>
        <taxon>Uroviricota</taxon>
        <taxon>Caudoviricetes</taxon>
    </lineage>
</organism>
<sequence>MIKGLAVRNARGETYDFPLEGVASNGIIVTEIDGIGPVKAEVSMEGVYNVDGGLFTGVKTGARNIVASFALPESDPQDRRRVLYRAFPVKEKVMVNVVTMTRTYTIDAYVESVSPAIFTSLQTVQVSLICPFPYFRQVEGYSSGGVDFTATTSKFTFPISTPPDKVFGDIARSSIMTVDYLGDAPVGALFRFALKDNPGTVSIINHKVGGEWKLDFNIYKRIMNYTPGVGDTLEVDARDENLYAVVWRNNGQRVLVTGMVEFGSVWPKLYPGENQLEVRTTYNTPILSFSAMDMMYSPLFMGV</sequence>
<name>A0A8S5VEI7_9CAUD</name>
<dbReference type="EMBL" id="BK016252">
    <property type="protein sequence ID" value="DAG05185.1"/>
    <property type="molecule type" value="Genomic_DNA"/>
</dbReference>
<protein>
    <submittedName>
        <fullName evidence="1">Tail protein</fullName>
    </submittedName>
</protein>